<feature type="domain" description="DUF8212" evidence="2">
    <location>
        <begin position="275"/>
        <end position="485"/>
    </location>
</feature>
<dbReference type="InterPro" id="IPR010730">
    <property type="entry name" value="HET"/>
</dbReference>
<reference evidence="3 4" key="1">
    <citation type="submission" date="2016-10" db="EMBL/GenBank/DDBJ databases">
        <title>Genome sequence of the basidiomycete white-rot fungus Trametes pubescens.</title>
        <authorList>
            <person name="Makela M.R."/>
            <person name="Granchi Z."/>
            <person name="Peng M."/>
            <person name="De Vries R.P."/>
            <person name="Grigoriev I."/>
            <person name="Riley R."/>
            <person name="Hilden K."/>
        </authorList>
    </citation>
    <scope>NUCLEOTIDE SEQUENCE [LARGE SCALE GENOMIC DNA]</scope>
    <source>
        <strain evidence="3 4">FBCC735</strain>
    </source>
</reference>
<dbReference type="PANTHER" id="PTHR10622">
    <property type="entry name" value="HET DOMAIN-CONTAINING PROTEIN"/>
    <property type="match status" value="1"/>
</dbReference>
<accession>A0A1M2VKC8</accession>
<comment type="caution">
    <text evidence="3">The sequence shown here is derived from an EMBL/GenBank/DDBJ whole genome shotgun (WGS) entry which is preliminary data.</text>
</comment>
<evidence type="ECO:0000313" key="4">
    <source>
        <dbReference type="Proteomes" id="UP000184267"/>
    </source>
</evidence>
<dbReference type="PANTHER" id="PTHR10622:SF10">
    <property type="entry name" value="HET DOMAIN-CONTAINING PROTEIN"/>
    <property type="match status" value="1"/>
</dbReference>
<dbReference type="Proteomes" id="UP000184267">
    <property type="component" value="Unassembled WGS sequence"/>
</dbReference>
<keyword evidence="4" id="KW-1185">Reference proteome</keyword>
<evidence type="ECO:0000313" key="3">
    <source>
        <dbReference type="EMBL" id="OJT08016.1"/>
    </source>
</evidence>
<evidence type="ECO:0000259" key="2">
    <source>
        <dbReference type="Pfam" id="PF26640"/>
    </source>
</evidence>
<proteinExistence type="predicted"/>
<name>A0A1M2VKC8_TRAPU</name>
<dbReference type="InterPro" id="IPR058525">
    <property type="entry name" value="DUF8212"/>
</dbReference>
<feature type="domain" description="Heterokaryon incompatibility" evidence="1">
    <location>
        <begin position="86"/>
        <end position="155"/>
    </location>
</feature>
<organism evidence="3 4">
    <name type="scientific">Trametes pubescens</name>
    <name type="common">White-rot fungus</name>
    <dbReference type="NCBI Taxonomy" id="154538"/>
    <lineage>
        <taxon>Eukaryota</taxon>
        <taxon>Fungi</taxon>
        <taxon>Dikarya</taxon>
        <taxon>Basidiomycota</taxon>
        <taxon>Agaricomycotina</taxon>
        <taxon>Agaricomycetes</taxon>
        <taxon>Polyporales</taxon>
        <taxon>Polyporaceae</taxon>
        <taxon>Trametes</taxon>
    </lineage>
</organism>
<protein>
    <submittedName>
        <fullName evidence="3">Vegetative incompatibility protein HET-E-1</fullName>
    </submittedName>
</protein>
<dbReference type="AlphaFoldDB" id="A0A1M2VKC8"/>
<dbReference type="STRING" id="154538.A0A1M2VKC8"/>
<gene>
    <name evidence="3" type="ORF">TRAPUB_1109</name>
</gene>
<evidence type="ECO:0000259" key="1">
    <source>
        <dbReference type="Pfam" id="PF06985"/>
    </source>
</evidence>
<dbReference type="Pfam" id="PF06985">
    <property type="entry name" value="HET"/>
    <property type="match status" value="1"/>
</dbReference>
<dbReference type="OrthoDB" id="2739695at2759"/>
<dbReference type="Pfam" id="PF26640">
    <property type="entry name" value="DUF8212"/>
    <property type="match status" value="1"/>
</dbReference>
<dbReference type="EMBL" id="MNAD01001094">
    <property type="protein sequence ID" value="OJT08016.1"/>
    <property type="molecule type" value="Genomic_DNA"/>
</dbReference>
<sequence>MPRFLDTHTGQFHWVEDPSTVIYAILSHTWRPRSEGGEQSYSQVQKLWKHVRKDRTLNELGEDAASATLEPGVLYSAPFDPPSEPTPDSHSILSHPHISEKIKGICKVARENGYRLIWIDSCCIDKSSSAELAEAINSMFQLYKLADVCYVYLADVPGCPSDPQGAVPADVHFRRSRWHKRGWTLQELLAPKHVVFLTARWTFLGTKMGLSATLERITGIDFAILIGKTTLDSVSVARRMSWASDRETTRVEDEAYCLLGIFGVHLSPIYGEGRNAFLRLQEEIIKTIPDQSIFAWGETCRLYSLESLSLDWSVTPFGGPSGLLAHSPRSFQSSRDVISLCPEEVSLRLSCGLSNTPSSGFDLAVPSLHCVFTPQGVRIQLLCIELTDKEARQLTVLFGNPFHLAPHSFDQHEGTRHYLALLQCEDGHGSIIALVLTPPVSAAGRHRGLSVASSVSSEYSAYSSGSSCRLVLLCQRAIKDLQTRLNSVEVTLFRCSPPGPELSDNTHLNVRVLLWRSSVRLNPADFSVSEEAIIPYPPLAEFHLAPWCAERLHVLGFAISPLNMERSQSGQNIIMSTSLTSPFVRSSALGGRGQIVKITLSLTYIGKATRSYEWAKHPDTIVCFSVAHSYVDASGVLSTAPRADVRGRICEIRTRLPEAKAKEKRVLAEADFVLASPGAVCDRADTPAEGCDKRLLRIALECPPDSVCKSTRDLNNITYLLLSVELSDVSAHIPDVELTSRPEANMCSCQWRDWESVQDLARPPQHSWIDSLKRFWTVSVPTFFDYWDF</sequence>